<name>A0A1H8YSR5_9PSEU</name>
<keyword evidence="3" id="KW-1185">Reference proteome</keyword>
<dbReference type="Proteomes" id="UP000198582">
    <property type="component" value="Unassembled WGS sequence"/>
</dbReference>
<protein>
    <submittedName>
        <fullName evidence="2">Uncharacterized protein</fullName>
    </submittedName>
</protein>
<dbReference type="EMBL" id="FOEF01000047">
    <property type="protein sequence ID" value="SEP54428.1"/>
    <property type="molecule type" value="Genomic_DNA"/>
</dbReference>
<evidence type="ECO:0000313" key="2">
    <source>
        <dbReference type="EMBL" id="SEP54428.1"/>
    </source>
</evidence>
<dbReference type="AlphaFoldDB" id="A0A1H8YSR5"/>
<proteinExistence type="predicted"/>
<dbReference type="STRING" id="394193.SAMN04489732_1474"/>
<sequence length="181" mass="20056">MSSDQDMSTVDTPSSADEPMQCFTQAHIAHWWGINRSAVTMMRKRWGPDSAAPFPTPDIEVPTVNGDSVIAGWAWNRWPAEFDTWNERRSNAGRQRQRAARTSPRTPARARKPMAPKTSTAAPHPAEDPGPEHTDLADQPMPPVRDFIKPARRRGTGGVVRQGRVAGARMARAVAKGKLRR</sequence>
<gene>
    <name evidence="2" type="ORF">SAMN04489732_1474</name>
</gene>
<dbReference type="RefSeq" id="WP_143086523.1">
    <property type="nucleotide sequence ID" value="NZ_FOEF01000047.1"/>
</dbReference>
<evidence type="ECO:0000256" key="1">
    <source>
        <dbReference type="SAM" id="MobiDB-lite"/>
    </source>
</evidence>
<reference evidence="3" key="1">
    <citation type="submission" date="2016-10" db="EMBL/GenBank/DDBJ databases">
        <authorList>
            <person name="Varghese N."/>
            <person name="Submissions S."/>
        </authorList>
    </citation>
    <scope>NUCLEOTIDE SEQUENCE [LARGE SCALE GENOMIC DNA]</scope>
    <source>
        <strain evidence="3">DSM 44993</strain>
    </source>
</reference>
<evidence type="ECO:0000313" key="3">
    <source>
        <dbReference type="Proteomes" id="UP000198582"/>
    </source>
</evidence>
<feature type="compositionally biased region" description="Basic and acidic residues" evidence="1">
    <location>
        <begin position="125"/>
        <end position="136"/>
    </location>
</feature>
<accession>A0A1H8YSR5</accession>
<organism evidence="2 3">
    <name type="scientific">Amycolatopsis saalfeldensis</name>
    <dbReference type="NCBI Taxonomy" id="394193"/>
    <lineage>
        <taxon>Bacteria</taxon>
        <taxon>Bacillati</taxon>
        <taxon>Actinomycetota</taxon>
        <taxon>Actinomycetes</taxon>
        <taxon>Pseudonocardiales</taxon>
        <taxon>Pseudonocardiaceae</taxon>
        <taxon>Amycolatopsis</taxon>
    </lineage>
</organism>
<dbReference type="OrthoDB" id="9868356at2"/>
<feature type="region of interest" description="Disordered" evidence="1">
    <location>
        <begin position="82"/>
        <end position="181"/>
    </location>
</feature>
<feature type="compositionally biased region" description="Low complexity" evidence="1">
    <location>
        <begin position="159"/>
        <end position="174"/>
    </location>
</feature>